<dbReference type="SUPFAM" id="SSF53474">
    <property type="entry name" value="alpha/beta-Hydrolases"/>
    <property type="match status" value="1"/>
</dbReference>
<dbReference type="InterPro" id="IPR029058">
    <property type="entry name" value="AB_hydrolase_fold"/>
</dbReference>
<protein>
    <submittedName>
        <fullName evidence="1">DUF1749-domain-containing protein</fullName>
    </submittedName>
</protein>
<reference evidence="1 2" key="1">
    <citation type="journal article" date="2016" name="Proc. Natl. Acad. Sci. U.S.A.">
        <title>Comparative genomics of biotechnologically important yeasts.</title>
        <authorList>
            <person name="Riley R."/>
            <person name="Haridas S."/>
            <person name="Wolfe K.H."/>
            <person name="Lopes M.R."/>
            <person name="Hittinger C.T."/>
            <person name="Goeker M."/>
            <person name="Salamov A.A."/>
            <person name="Wisecaver J.H."/>
            <person name="Long T.M."/>
            <person name="Calvey C.H."/>
            <person name="Aerts A.L."/>
            <person name="Barry K.W."/>
            <person name="Choi C."/>
            <person name="Clum A."/>
            <person name="Coughlan A.Y."/>
            <person name="Deshpande S."/>
            <person name="Douglass A.P."/>
            <person name="Hanson S.J."/>
            <person name="Klenk H.-P."/>
            <person name="LaButti K.M."/>
            <person name="Lapidus A."/>
            <person name="Lindquist E.A."/>
            <person name="Lipzen A.M."/>
            <person name="Meier-Kolthoff J.P."/>
            <person name="Ohm R.A."/>
            <person name="Otillar R.P."/>
            <person name="Pangilinan J.L."/>
            <person name="Peng Y."/>
            <person name="Rokas A."/>
            <person name="Rosa C.A."/>
            <person name="Scheuner C."/>
            <person name="Sibirny A.A."/>
            <person name="Slot J.C."/>
            <person name="Stielow J.B."/>
            <person name="Sun H."/>
            <person name="Kurtzman C.P."/>
            <person name="Blackwell M."/>
            <person name="Grigoriev I.V."/>
            <person name="Jeffries T.W."/>
        </authorList>
    </citation>
    <scope>NUCLEOTIDE SEQUENCE [LARGE SCALE GENOMIC DNA]</scope>
    <source>
        <strain evidence="1 2">DSM 6958</strain>
    </source>
</reference>
<organism evidence="1 2">
    <name type="scientific">Nadsonia fulvescens var. elongata DSM 6958</name>
    <dbReference type="NCBI Taxonomy" id="857566"/>
    <lineage>
        <taxon>Eukaryota</taxon>
        <taxon>Fungi</taxon>
        <taxon>Dikarya</taxon>
        <taxon>Ascomycota</taxon>
        <taxon>Saccharomycotina</taxon>
        <taxon>Dipodascomycetes</taxon>
        <taxon>Dipodascales</taxon>
        <taxon>Dipodascales incertae sedis</taxon>
        <taxon>Nadsonia</taxon>
    </lineage>
</organism>
<dbReference type="AlphaFoldDB" id="A0A1E3PM58"/>
<dbReference type="PANTHER" id="PTHR31591:SF1">
    <property type="entry name" value="UPF0613 PROTEIN PB24D3.06C"/>
    <property type="match status" value="1"/>
</dbReference>
<evidence type="ECO:0000313" key="1">
    <source>
        <dbReference type="EMBL" id="ODQ66515.1"/>
    </source>
</evidence>
<name>A0A1E3PM58_9ASCO</name>
<sequence>MSTVITGTTIHKYHRSLIALEHPSLSNKSHDSIVLFIGGLGDGLTTVPYVSSLAKEIDAIGWGLVEILTSSSYIGWGTGSLARDAFEITNAINYFKSRQGESRKRIVLLGHSTGTQDIMYYLTQEYNGDSNLLSVRPTISGAILQASVSDRDSIIHNIGEETWKSCLEMAQDWVQKGKGADVLPSEILKKFIPAPISAERWVSLTGVRGGDDFFSLDLEESDFKKTFGQLKNSKLLLLYSGADEFVPPQADKEAVIDRWRKATNPNIWSSYSCVVPGATHNIGPKSQPGALEHAVGTICKFLATETKQC</sequence>
<proteinExistence type="predicted"/>
<dbReference type="PANTHER" id="PTHR31591">
    <property type="entry name" value="UPF0613 PROTEIN PB24D3.06C"/>
    <property type="match status" value="1"/>
</dbReference>
<evidence type="ECO:0000313" key="2">
    <source>
        <dbReference type="Proteomes" id="UP000095009"/>
    </source>
</evidence>
<dbReference type="EMBL" id="KV454408">
    <property type="protein sequence ID" value="ODQ66515.1"/>
    <property type="molecule type" value="Genomic_DNA"/>
</dbReference>
<accession>A0A1E3PM58</accession>
<dbReference type="Pfam" id="PF08538">
    <property type="entry name" value="DUF1749"/>
    <property type="match status" value="1"/>
</dbReference>
<dbReference type="OrthoDB" id="10034502at2759"/>
<keyword evidence="2" id="KW-1185">Reference proteome</keyword>
<dbReference type="InterPro" id="IPR013744">
    <property type="entry name" value="SidJ"/>
</dbReference>
<gene>
    <name evidence="1" type="ORF">NADFUDRAFT_82309</name>
</gene>
<dbReference type="Gene3D" id="3.40.50.1820">
    <property type="entry name" value="alpha/beta hydrolase"/>
    <property type="match status" value="1"/>
</dbReference>
<dbReference type="Proteomes" id="UP000095009">
    <property type="component" value="Unassembled WGS sequence"/>
</dbReference>